<sequence>MAVGNYCSKFSLVPTQKNRMMTERKALGWNVHGEWKAKSGHLESYIENQKIKPIFIIMLFQQ</sequence>
<dbReference type="EMBL" id="ASYZ01000073">
    <property type="protein sequence ID" value="EPR86179.1"/>
    <property type="molecule type" value="Genomic_DNA"/>
</dbReference>
<proteinExistence type="predicted"/>
<organism evidence="1 2">
    <name type="scientific">Acinetobacter junii CIP 107470 = MTCC 11364</name>
    <dbReference type="NCBI Taxonomy" id="1217666"/>
    <lineage>
        <taxon>Bacteria</taxon>
        <taxon>Pseudomonadati</taxon>
        <taxon>Pseudomonadota</taxon>
        <taxon>Gammaproteobacteria</taxon>
        <taxon>Moraxellales</taxon>
        <taxon>Moraxellaceae</taxon>
        <taxon>Acinetobacter</taxon>
    </lineage>
</organism>
<gene>
    <name evidence="1" type="ORF">L292_2811</name>
</gene>
<reference evidence="1 2" key="1">
    <citation type="submission" date="2013-05" db="EMBL/GenBank/DDBJ databases">
        <title>Genome assembly of Acinetobacter junii MTCC 11364.</title>
        <authorList>
            <person name="Khatri I."/>
            <person name="Singh N.K."/>
            <person name="Subramanian S."/>
            <person name="Mayilraj S."/>
        </authorList>
    </citation>
    <scope>NUCLEOTIDE SEQUENCE [LARGE SCALE GENOMIC DNA]</scope>
    <source>
        <strain evidence="1 2">MTCC 11364</strain>
    </source>
</reference>
<evidence type="ECO:0000313" key="1">
    <source>
        <dbReference type="EMBL" id="EPR86179.1"/>
    </source>
</evidence>
<protein>
    <submittedName>
        <fullName evidence="1">Uncharacterized protein</fullName>
    </submittedName>
</protein>
<comment type="caution">
    <text evidence="1">The sequence shown here is derived from an EMBL/GenBank/DDBJ whole genome shotgun (WGS) entry which is preliminary data.</text>
</comment>
<dbReference type="RefSeq" id="WP_020899897.1">
    <property type="nucleotide sequence ID" value="NZ_ASYZ01000073.1"/>
</dbReference>
<dbReference type="Proteomes" id="UP000018420">
    <property type="component" value="Unassembled WGS sequence"/>
</dbReference>
<accession>S7Y4S9</accession>
<evidence type="ECO:0000313" key="2">
    <source>
        <dbReference type="Proteomes" id="UP000018420"/>
    </source>
</evidence>
<dbReference type="AlphaFoldDB" id="S7Y4S9"/>
<name>S7Y4S9_ACIJU</name>
<dbReference type="PATRIC" id="fig|1330047.3.peg.1406"/>